<accession>A0AAI8YR82</accession>
<feature type="region of interest" description="Disordered" evidence="1">
    <location>
        <begin position="1"/>
        <end position="41"/>
    </location>
</feature>
<reference evidence="2" key="1">
    <citation type="submission" date="2023-11" db="EMBL/GenBank/DDBJ databases">
        <authorList>
            <person name="Alioto T."/>
            <person name="Alioto T."/>
            <person name="Gomez Garrido J."/>
        </authorList>
    </citation>
    <scope>NUCLEOTIDE SEQUENCE</scope>
</reference>
<proteinExistence type="predicted"/>
<name>A0AAI8YR82_9PEZI</name>
<evidence type="ECO:0000256" key="1">
    <source>
        <dbReference type="SAM" id="MobiDB-lite"/>
    </source>
</evidence>
<dbReference type="AlphaFoldDB" id="A0AAI8YR82"/>
<evidence type="ECO:0000313" key="3">
    <source>
        <dbReference type="Proteomes" id="UP001296104"/>
    </source>
</evidence>
<evidence type="ECO:0008006" key="4">
    <source>
        <dbReference type="Google" id="ProtNLM"/>
    </source>
</evidence>
<evidence type="ECO:0000313" key="2">
    <source>
        <dbReference type="EMBL" id="CAK3750757.1"/>
    </source>
</evidence>
<keyword evidence="3" id="KW-1185">Reference proteome</keyword>
<organism evidence="2 3">
    <name type="scientific">Lecanosticta acicola</name>
    <dbReference type="NCBI Taxonomy" id="111012"/>
    <lineage>
        <taxon>Eukaryota</taxon>
        <taxon>Fungi</taxon>
        <taxon>Dikarya</taxon>
        <taxon>Ascomycota</taxon>
        <taxon>Pezizomycotina</taxon>
        <taxon>Dothideomycetes</taxon>
        <taxon>Dothideomycetidae</taxon>
        <taxon>Mycosphaerellales</taxon>
        <taxon>Mycosphaerellaceae</taxon>
        <taxon>Lecanosticta</taxon>
    </lineage>
</organism>
<gene>
    <name evidence="2" type="ORF">LECACI_7A000175</name>
</gene>
<dbReference type="EMBL" id="CAVMBE010000001">
    <property type="protein sequence ID" value="CAK3750757.1"/>
    <property type="molecule type" value="Genomic_DNA"/>
</dbReference>
<comment type="caution">
    <text evidence="2">The sequence shown here is derived from an EMBL/GenBank/DDBJ whole genome shotgun (WGS) entry which is preliminary data.</text>
</comment>
<sequence length="230" mass="25344">MSGARPLLAARSPSGDKDGAGGASLRGSNRPPGASSARPKRTLIESACSACRRRKSRNLRTDCHYEAEEGESRWSALRRRNQILEAERDHVRELMYLVQTRPEAEALEIFQRIRQTSYDDLFLLLRRLKDSTGDAAIAVAPHVPGLAHPVSGPEQRLPPIQTILDPKARSHQPPHLAHSQSLSSEDSRGSSVGNSAGMEIISIPVSHQQQQQHRQLLDTLEPSLRPQPGD</sequence>
<feature type="region of interest" description="Disordered" evidence="1">
    <location>
        <begin position="165"/>
        <end position="230"/>
    </location>
</feature>
<dbReference type="Proteomes" id="UP001296104">
    <property type="component" value="Unassembled WGS sequence"/>
</dbReference>
<feature type="compositionally biased region" description="Polar residues" evidence="1">
    <location>
        <begin position="178"/>
        <end position="194"/>
    </location>
</feature>
<protein>
    <recommendedName>
        <fullName evidence="4">Zn(2)-C6 fungal-type domain-containing protein</fullName>
    </recommendedName>
</protein>